<dbReference type="CDD" id="cd06267">
    <property type="entry name" value="PBP1_LacI_sugar_binding-like"/>
    <property type="match status" value="1"/>
</dbReference>
<accession>A0A5C8K5M9</accession>
<proteinExistence type="predicted"/>
<protein>
    <submittedName>
        <fullName evidence="5">LacI family transcriptional regulator</fullName>
    </submittedName>
</protein>
<dbReference type="Proteomes" id="UP000321926">
    <property type="component" value="Unassembled WGS sequence"/>
</dbReference>
<gene>
    <name evidence="5" type="ORF">FVR03_11270</name>
</gene>
<reference evidence="5 6" key="1">
    <citation type="submission" date="2019-08" db="EMBL/GenBank/DDBJ databases">
        <authorList>
            <person name="Shi S."/>
        </authorList>
    </citation>
    <scope>NUCLEOTIDE SEQUENCE [LARGE SCALE GENOMIC DNA]</scope>
    <source>
        <strain evidence="5 6">GY10130</strain>
    </source>
</reference>
<dbReference type="InterPro" id="IPR010982">
    <property type="entry name" value="Lambda_DNA-bd_dom_sf"/>
</dbReference>
<dbReference type="SUPFAM" id="SSF47413">
    <property type="entry name" value="lambda repressor-like DNA-binding domains"/>
    <property type="match status" value="1"/>
</dbReference>
<keyword evidence="2" id="KW-0238">DNA-binding</keyword>
<organism evidence="5 6">
    <name type="scientific">Pontibacter qinzhouensis</name>
    <dbReference type="NCBI Taxonomy" id="2603253"/>
    <lineage>
        <taxon>Bacteria</taxon>
        <taxon>Pseudomonadati</taxon>
        <taxon>Bacteroidota</taxon>
        <taxon>Cytophagia</taxon>
        <taxon>Cytophagales</taxon>
        <taxon>Hymenobacteraceae</taxon>
        <taxon>Pontibacter</taxon>
    </lineage>
</organism>
<evidence type="ECO:0000256" key="2">
    <source>
        <dbReference type="ARBA" id="ARBA00023125"/>
    </source>
</evidence>
<dbReference type="Gene3D" id="1.10.260.40">
    <property type="entry name" value="lambda repressor-like DNA-binding domains"/>
    <property type="match status" value="1"/>
</dbReference>
<dbReference type="Pfam" id="PF00356">
    <property type="entry name" value="LacI"/>
    <property type="match status" value="1"/>
</dbReference>
<evidence type="ECO:0000259" key="4">
    <source>
        <dbReference type="PROSITE" id="PS50932"/>
    </source>
</evidence>
<dbReference type="GO" id="GO:0003700">
    <property type="term" value="F:DNA-binding transcription factor activity"/>
    <property type="evidence" value="ECO:0007669"/>
    <property type="project" value="TreeGrafter"/>
</dbReference>
<dbReference type="SUPFAM" id="SSF53822">
    <property type="entry name" value="Periplasmic binding protein-like I"/>
    <property type="match status" value="1"/>
</dbReference>
<feature type="domain" description="HTH lacI-type" evidence="4">
    <location>
        <begin position="5"/>
        <end position="59"/>
    </location>
</feature>
<keyword evidence="1" id="KW-0805">Transcription regulation</keyword>
<dbReference type="EMBL" id="VRTY01000037">
    <property type="protein sequence ID" value="TXK46065.1"/>
    <property type="molecule type" value="Genomic_DNA"/>
</dbReference>
<dbReference type="InterPro" id="IPR001761">
    <property type="entry name" value="Peripla_BP/Lac1_sug-bd_dom"/>
</dbReference>
<evidence type="ECO:0000256" key="1">
    <source>
        <dbReference type="ARBA" id="ARBA00023015"/>
    </source>
</evidence>
<dbReference type="Pfam" id="PF00532">
    <property type="entry name" value="Peripla_BP_1"/>
    <property type="match status" value="1"/>
</dbReference>
<evidence type="ECO:0000313" key="6">
    <source>
        <dbReference type="Proteomes" id="UP000321926"/>
    </source>
</evidence>
<keyword evidence="3" id="KW-0804">Transcription</keyword>
<keyword evidence="6" id="KW-1185">Reference proteome</keyword>
<dbReference type="PANTHER" id="PTHR30146:SF109">
    <property type="entry name" value="HTH-TYPE TRANSCRIPTIONAL REGULATOR GALS"/>
    <property type="match status" value="1"/>
</dbReference>
<dbReference type="InterPro" id="IPR000843">
    <property type="entry name" value="HTH_LacI"/>
</dbReference>
<dbReference type="AlphaFoldDB" id="A0A5C8K5M9"/>
<dbReference type="InterPro" id="IPR028082">
    <property type="entry name" value="Peripla_BP_I"/>
</dbReference>
<dbReference type="SMART" id="SM00354">
    <property type="entry name" value="HTH_LACI"/>
    <property type="match status" value="1"/>
</dbReference>
<dbReference type="PANTHER" id="PTHR30146">
    <property type="entry name" value="LACI-RELATED TRANSCRIPTIONAL REPRESSOR"/>
    <property type="match status" value="1"/>
</dbReference>
<evidence type="ECO:0000313" key="5">
    <source>
        <dbReference type="EMBL" id="TXK46065.1"/>
    </source>
</evidence>
<evidence type="ECO:0000256" key="3">
    <source>
        <dbReference type="ARBA" id="ARBA00023163"/>
    </source>
</evidence>
<sequence>MKRRITLQDIALDLNLTPATVSRALNNHPEISDKTKKMVEETATRLDYNRNKIASSLRSGKTHVIGVLIPTAEPAFFGSVIHGITNIANSSGYDVIIYQSNEMYEYEVKGIKAFMSARVDGILASISKETIDCSHFINAKRNGIPVVLFDRVNNDLDIPSVTVDDYQGGFIATEHLIEQGYKRIAHVSGPQHIKAFYDRLKGYRGALQANGIRFDASLVYAGDISIEAGKAAVENFLKLPVRPDAIFAVEDFAALGVIKQLKARGIKMPEEMGVFGFCNDLFSEHITPGLSTIDQQTVLMGQEAVKMIFHIIDNNNGMYQPSKVVLDPLPVIRESSLRVST</sequence>
<comment type="caution">
    <text evidence="5">The sequence shown here is derived from an EMBL/GenBank/DDBJ whole genome shotgun (WGS) entry which is preliminary data.</text>
</comment>
<dbReference type="Gene3D" id="3.40.50.2300">
    <property type="match status" value="2"/>
</dbReference>
<dbReference type="GO" id="GO:0000976">
    <property type="term" value="F:transcription cis-regulatory region binding"/>
    <property type="evidence" value="ECO:0007669"/>
    <property type="project" value="TreeGrafter"/>
</dbReference>
<dbReference type="OrthoDB" id="891936at2"/>
<name>A0A5C8K5M9_9BACT</name>
<dbReference type="PROSITE" id="PS50932">
    <property type="entry name" value="HTH_LACI_2"/>
    <property type="match status" value="1"/>
</dbReference>
<dbReference type="CDD" id="cd01392">
    <property type="entry name" value="HTH_LacI"/>
    <property type="match status" value="1"/>
</dbReference>